<evidence type="ECO:0000313" key="2">
    <source>
        <dbReference type="EMBL" id="KGJ23557.1"/>
    </source>
</evidence>
<reference evidence="2 3" key="2">
    <citation type="submission" date="2014-10" db="EMBL/GenBank/DDBJ databases">
        <title>Paracoccus sanguinis sp. nov., isolated from clinical specimens of New York State patients.</title>
        <authorList>
            <person name="Mingle L.A."/>
            <person name="Cole J.A."/>
            <person name="Lapierre P."/>
            <person name="Musser K.A."/>
        </authorList>
    </citation>
    <scope>NUCLEOTIDE SEQUENCE [LARGE SCALE GENOMIC DNA]</scope>
    <source>
        <strain evidence="2 3">5503</strain>
    </source>
</reference>
<dbReference type="RefSeq" id="WP_036706596.1">
    <property type="nucleotide sequence ID" value="NZ_JRKQ01000003.1"/>
</dbReference>
<proteinExistence type="predicted"/>
<evidence type="ECO:0000259" key="1">
    <source>
        <dbReference type="Pfam" id="PF19889"/>
    </source>
</evidence>
<organism evidence="2 3">
    <name type="scientific">Paracoccus sanguinis</name>
    <dbReference type="NCBI Taxonomy" id="1545044"/>
    <lineage>
        <taxon>Bacteria</taxon>
        <taxon>Pseudomonadati</taxon>
        <taxon>Pseudomonadota</taxon>
        <taxon>Alphaproteobacteria</taxon>
        <taxon>Rhodobacterales</taxon>
        <taxon>Paracoccaceae</taxon>
        <taxon>Paracoccus</taxon>
    </lineage>
</organism>
<feature type="domain" description="DUF6362" evidence="1">
    <location>
        <begin position="21"/>
        <end position="117"/>
    </location>
</feature>
<name>A0A099GM33_9RHOB</name>
<dbReference type="Proteomes" id="UP000029858">
    <property type="component" value="Unassembled WGS sequence"/>
</dbReference>
<gene>
    <name evidence="2" type="ORF">IX56_01110</name>
</gene>
<dbReference type="Pfam" id="PF19889">
    <property type="entry name" value="DUF6362"/>
    <property type="match status" value="1"/>
</dbReference>
<dbReference type="AlphaFoldDB" id="A0A099GM33"/>
<dbReference type="InterPro" id="IPR045942">
    <property type="entry name" value="DUF6362"/>
</dbReference>
<dbReference type="EMBL" id="JRKQ01000003">
    <property type="protein sequence ID" value="KGJ23557.1"/>
    <property type="molecule type" value="Genomic_DNA"/>
</dbReference>
<comment type="caution">
    <text evidence="2">The sequence shown here is derived from an EMBL/GenBank/DDBJ whole genome shotgun (WGS) entry which is preliminary data.</text>
</comment>
<reference evidence="2 3" key="1">
    <citation type="submission" date="2014-09" db="EMBL/GenBank/DDBJ databases">
        <authorList>
            <person name="McGinnis J.M."/>
            <person name="Wolfgang W.J."/>
        </authorList>
    </citation>
    <scope>NUCLEOTIDE SEQUENCE [LARGE SCALE GENOMIC DNA]</scope>
    <source>
        <strain evidence="2 3">5503</strain>
    </source>
</reference>
<sequence>MGEWSTAQVQDRLELAAGVMRQMPGVMPQGFFNAWPEYLHSFADQVGQEPQMRRPRPSPRQITQAEEAMLWLRWLEPEDARLVWARADGMAWKPICWQFGLSRTAATRRWQYGLAVITWRLNGRVPSPRRSQQFVIENANRLSRTIVL</sequence>
<accession>A0A099GM33</accession>
<protein>
    <recommendedName>
        <fullName evidence="1">DUF6362 domain-containing protein</fullName>
    </recommendedName>
</protein>
<evidence type="ECO:0000313" key="3">
    <source>
        <dbReference type="Proteomes" id="UP000029858"/>
    </source>
</evidence>